<organism evidence="11 12">
    <name type="scientific">Elsinoe australis</name>
    <dbReference type="NCBI Taxonomy" id="40998"/>
    <lineage>
        <taxon>Eukaryota</taxon>
        <taxon>Fungi</taxon>
        <taxon>Dikarya</taxon>
        <taxon>Ascomycota</taxon>
        <taxon>Pezizomycotina</taxon>
        <taxon>Dothideomycetes</taxon>
        <taxon>Dothideomycetidae</taxon>
        <taxon>Myriangiales</taxon>
        <taxon>Elsinoaceae</taxon>
        <taxon>Elsinoe</taxon>
    </lineage>
</organism>
<protein>
    <recommendedName>
        <fullName evidence="2">histidine kinase</fullName>
        <ecNumber evidence="2">2.7.13.3</ecNumber>
    </recommendedName>
</protein>
<dbReference type="InterPro" id="IPR003661">
    <property type="entry name" value="HisK_dim/P_dom"/>
</dbReference>
<evidence type="ECO:0000259" key="10">
    <source>
        <dbReference type="PROSITE" id="PS50110"/>
    </source>
</evidence>
<dbReference type="SUPFAM" id="SSF55874">
    <property type="entry name" value="ATPase domain of HSP90 chaperone/DNA topoisomerase II/histidine kinase"/>
    <property type="match status" value="1"/>
</dbReference>
<name>A0A4U7AZP8_9PEZI</name>
<dbReference type="Pfam" id="PF00072">
    <property type="entry name" value="Response_reg"/>
    <property type="match status" value="1"/>
</dbReference>
<dbReference type="GO" id="GO:0005886">
    <property type="term" value="C:plasma membrane"/>
    <property type="evidence" value="ECO:0007669"/>
    <property type="project" value="TreeGrafter"/>
</dbReference>
<evidence type="ECO:0000256" key="1">
    <source>
        <dbReference type="ARBA" id="ARBA00000085"/>
    </source>
</evidence>
<evidence type="ECO:0000256" key="6">
    <source>
        <dbReference type="PROSITE-ProRule" id="PRU00169"/>
    </source>
</evidence>
<dbReference type="GO" id="GO:0000155">
    <property type="term" value="F:phosphorelay sensor kinase activity"/>
    <property type="evidence" value="ECO:0007669"/>
    <property type="project" value="InterPro"/>
</dbReference>
<evidence type="ECO:0000313" key="11">
    <source>
        <dbReference type="EMBL" id="TKX22461.1"/>
    </source>
</evidence>
<evidence type="ECO:0000256" key="5">
    <source>
        <dbReference type="ARBA" id="ARBA00022777"/>
    </source>
</evidence>
<keyword evidence="3 6" id="KW-0597">Phosphoprotein</keyword>
<dbReference type="PRINTS" id="PR00344">
    <property type="entry name" value="BCTRLSENSOR"/>
</dbReference>
<dbReference type="CDD" id="cd17546">
    <property type="entry name" value="REC_hyHK_CKI1_RcsC-like"/>
    <property type="match status" value="1"/>
</dbReference>
<dbReference type="Gene3D" id="3.40.50.2300">
    <property type="match status" value="1"/>
</dbReference>
<feature type="modified residue" description="4-aspartylphosphate" evidence="6">
    <location>
        <position position="972"/>
    </location>
</feature>
<dbReference type="InterPro" id="IPR036890">
    <property type="entry name" value="HATPase_C_sf"/>
</dbReference>
<dbReference type="InterPro" id="IPR004358">
    <property type="entry name" value="Sig_transdc_His_kin-like_C"/>
</dbReference>
<dbReference type="InterPro" id="IPR003594">
    <property type="entry name" value="HATPase_dom"/>
</dbReference>
<dbReference type="InterPro" id="IPR011006">
    <property type="entry name" value="CheY-like_superfamily"/>
</dbReference>
<dbReference type="SUPFAM" id="SSF55785">
    <property type="entry name" value="PYP-like sensor domain (PAS domain)"/>
    <property type="match status" value="1"/>
</dbReference>
<dbReference type="PANTHER" id="PTHR43047:SF72">
    <property type="entry name" value="OSMOSENSING HISTIDINE PROTEIN KINASE SLN1"/>
    <property type="match status" value="1"/>
</dbReference>
<dbReference type="AlphaFoldDB" id="A0A4U7AZP8"/>
<dbReference type="EC" id="2.7.13.3" evidence="2"/>
<dbReference type="GO" id="GO:0009927">
    <property type="term" value="F:histidine phosphotransfer kinase activity"/>
    <property type="evidence" value="ECO:0007669"/>
    <property type="project" value="TreeGrafter"/>
</dbReference>
<dbReference type="EMBL" id="PTQR01000066">
    <property type="protein sequence ID" value="TKX22461.1"/>
    <property type="molecule type" value="Genomic_DNA"/>
</dbReference>
<dbReference type="InterPro" id="IPR036097">
    <property type="entry name" value="HisK_dim/P_sf"/>
</dbReference>
<feature type="domain" description="Histidine kinase" evidence="9">
    <location>
        <begin position="594"/>
        <end position="857"/>
    </location>
</feature>
<dbReference type="PROSITE" id="PS50109">
    <property type="entry name" value="HIS_KIN"/>
    <property type="match status" value="1"/>
</dbReference>
<dbReference type="PANTHER" id="PTHR43047">
    <property type="entry name" value="TWO-COMPONENT HISTIDINE PROTEIN KINASE"/>
    <property type="match status" value="1"/>
</dbReference>
<dbReference type="SUPFAM" id="SSF47384">
    <property type="entry name" value="Homodimeric domain of signal transducing histidine kinase"/>
    <property type="match status" value="1"/>
</dbReference>
<dbReference type="InterPro" id="IPR058846">
    <property type="entry name" value="PAS-like"/>
</dbReference>
<evidence type="ECO:0000256" key="8">
    <source>
        <dbReference type="SAM" id="MobiDB-lite"/>
    </source>
</evidence>
<dbReference type="InterPro" id="IPR001789">
    <property type="entry name" value="Sig_transdc_resp-reg_receiver"/>
</dbReference>
<dbReference type="Gene3D" id="3.30.450.20">
    <property type="entry name" value="PAS domain"/>
    <property type="match status" value="2"/>
</dbReference>
<dbReference type="SUPFAM" id="SSF52172">
    <property type="entry name" value="CheY-like"/>
    <property type="match status" value="1"/>
</dbReference>
<dbReference type="SMART" id="SM00388">
    <property type="entry name" value="HisKA"/>
    <property type="match status" value="1"/>
</dbReference>
<keyword evidence="4" id="KW-0808">Transferase</keyword>
<dbReference type="Pfam" id="PF02518">
    <property type="entry name" value="HATPase_c"/>
    <property type="match status" value="1"/>
</dbReference>
<dbReference type="SMART" id="SM00387">
    <property type="entry name" value="HATPase_c"/>
    <property type="match status" value="1"/>
</dbReference>
<evidence type="ECO:0000256" key="2">
    <source>
        <dbReference type="ARBA" id="ARBA00012438"/>
    </source>
</evidence>
<dbReference type="InterPro" id="IPR005467">
    <property type="entry name" value="His_kinase_dom"/>
</dbReference>
<comment type="caution">
    <text evidence="11">The sequence shown here is derived from an EMBL/GenBank/DDBJ whole genome shotgun (WGS) entry which is preliminary data.</text>
</comment>
<evidence type="ECO:0000313" key="12">
    <source>
        <dbReference type="Proteomes" id="UP000308133"/>
    </source>
</evidence>
<dbReference type="Proteomes" id="UP000308133">
    <property type="component" value="Unassembled WGS sequence"/>
</dbReference>
<feature type="domain" description="Response regulatory" evidence="10">
    <location>
        <begin position="909"/>
        <end position="1042"/>
    </location>
</feature>
<dbReference type="Gene3D" id="1.10.287.130">
    <property type="match status" value="1"/>
</dbReference>
<gene>
    <name evidence="11" type="ORF">C1H76_5243</name>
</gene>
<keyword evidence="5 11" id="KW-0418">Kinase</keyword>
<feature type="compositionally biased region" description="Polar residues" evidence="8">
    <location>
        <begin position="884"/>
        <end position="906"/>
    </location>
</feature>
<proteinExistence type="predicted"/>
<dbReference type="InterPro" id="IPR035965">
    <property type="entry name" value="PAS-like_dom_sf"/>
</dbReference>
<evidence type="ECO:0000259" key="9">
    <source>
        <dbReference type="PROSITE" id="PS50109"/>
    </source>
</evidence>
<dbReference type="Gene3D" id="3.30.565.10">
    <property type="entry name" value="Histidine kinase-like ATPase, C-terminal domain"/>
    <property type="match status" value="1"/>
</dbReference>
<dbReference type="SMART" id="SM00448">
    <property type="entry name" value="REC"/>
    <property type="match status" value="1"/>
</dbReference>
<dbReference type="Pfam" id="PF00512">
    <property type="entry name" value="HisKA"/>
    <property type="match status" value="1"/>
</dbReference>
<dbReference type="Pfam" id="PF26131">
    <property type="entry name" value="PAS-like"/>
    <property type="match status" value="1"/>
</dbReference>
<accession>A0A4U7AZP8</accession>
<feature type="coiled-coil region" evidence="7">
    <location>
        <begin position="405"/>
        <end position="446"/>
    </location>
</feature>
<evidence type="ECO:0000256" key="3">
    <source>
        <dbReference type="ARBA" id="ARBA00022553"/>
    </source>
</evidence>
<keyword evidence="7" id="KW-0175">Coiled coil</keyword>
<reference evidence="11 12" key="1">
    <citation type="submission" date="2018-02" db="EMBL/GenBank/DDBJ databases">
        <title>Draft genome sequences of Elsinoe sp., causing black scab on jojoba.</title>
        <authorList>
            <person name="Stodart B."/>
            <person name="Jeffress S."/>
            <person name="Ash G."/>
            <person name="Arun Chinnappa K."/>
        </authorList>
    </citation>
    <scope>NUCLEOTIDE SEQUENCE [LARGE SCALE GENOMIC DNA]</scope>
    <source>
        <strain evidence="11 12">Hillstone_2</strain>
    </source>
</reference>
<dbReference type="PROSITE" id="PS50110">
    <property type="entry name" value="RESPONSE_REGULATORY"/>
    <property type="match status" value="1"/>
</dbReference>
<sequence>MAWGLPTTTVINDFNQLGLVDYLDADARPVFVVEASAACLNGIANPCIVFVNEACRINHTWIRHLATSALDSFSRRLREKQELLNSVDWADTAFGSIDTWSSELRHSTAMVLHNREPVCIIWGAERHLLYNEPFSLIIGDMHPEALGKSVWTAFKLAWGPYEALLLESERTGQSTGRKNEPMQMIRSEYGPEEAFFDYWVNPIKDANGRFLGIYNHPQEVTGQIVSQRRMANLLRVGELMSSAASLDQFWQMVLESFDFDDSEVPFAAIYSPKSLDHAEPQVRQPCGALRLQGSTANHQNPVNLPDSIAVTDDSLLAFAMKKTMETSLPCLISALGKPHLDHTSSVDHRPLSENARYLVCALQVGSTPCAAWILLGLRQLRPYHKDYEDFINLLCKQIGAGATLLVSLTAARERMKSTVEKANLEAQRLTEELEVQKRDAVESARRFYEFAKHAPVGVYTFGPIGEILFANEAWYSLFALPYKSQGDQLWRDTIHPHDLHLVDDKWQMLANHGTNHAHFEFRVRKDPTKELVEDEQCRYLSSSCFAEIDQFGNFRSVTGVIFDNTLHRTHEQETAERLLSALEAKRAQENFMDMVSHEMRNPLSAIIQCAEEASQIIEPHVFENSTPMTVDEATIGLDAVNTILYCGHHQKQIIDDVLTISKLDSNLLTLAPTETRPLSIARQALQIYTPEIRASKIEVSMNISQEPLYQSVMIDSGRVLQILINLVGNAVKFMKGRARKVLGINISVSTERPGTDEVGYVASTQRRSGLANPAPGQQTVFVYYSIVDTGPGLTKHEIETLFGRFKQASPRTYAQYGGSGLGLFISRELAELHGGGIGLKSAPGIGSTFAFYVQGYLPLEATGPSSPKISPSVSPRIQPATLDAASQSRDTTINSSDHLTTPNDNPSLTVLIVEDNVINQNVLNRQLKRAGFKTATADHGQEALAWLCESNMRKDRSDTSSDLPPVSVVLCDLEMPVMDGMTCVRRVREMEGQGLLVHVPMVAVTGNARYEQVQAAKDAGFDDVVCKPYSIAKLVPLIKVLAERAKK</sequence>
<comment type="catalytic activity">
    <reaction evidence="1">
        <text>ATP + protein L-histidine = ADP + protein N-phospho-L-histidine.</text>
        <dbReference type="EC" id="2.7.13.3"/>
    </reaction>
</comment>
<evidence type="ECO:0000256" key="4">
    <source>
        <dbReference type="ARBA" id="ARBA00022679"/>
    </source>
</evidence>
<dbReference type="CDD" id="cd00082">
    <property type="entry name" value="HisKA"/>
    <property type="match status" value="1"/>
</dbReference>
<feature type="region of interest" description="Disordered" evidence="8">
    <location>
        <begin position="881"/>
        <end position="906"/>
    </location>
</feature>
<evidence type="ECO:0000256" key="7">
    <source>
        <dbReference type="SAM" id="Coils"/>
    </source>
</evidence>